<gene>
    <name evidence="3" type="ordered locus">XNC1_1205</name>
</gene>
<keyword evidence="4" id="KW-1185">Reference proteome</keyword>
<name>D3V9N8_XENNA</name>
<evidence type="ECO:0000256" key="1">
    <source>
        <dbReference type="SAM" id="MobiDB-lite"/>
    </source>
</evidence>
<feature type="domain" description="Phage tail collar" evidence="2">
    <location>
        <begin position="235"/>
        <end position="282"/>
    </location>
</feature>
<dbReference type="STRING" id="406817.XNC1_1205"/>
<dbReference type="eggNOG" id="COG5301">
    <property type="taxonomic scope" value="Bacteria"/>
</dbReference>
<dbReference type="SUPFAM" id="SSF88874">
    <property type="entry name" value="Receptor-binding domain of short tail fibre protein gp12"/>
    <property type="match status" value="1"/>
</dbReference>
<dbReference type="InterPro" id="IPR051934">
    <property type="entry name" value="Phage_Tail_Fiber_Structural"/>
</dbReference>
<accession>D3V9N8</accession>
<dbReference type="GeneID" id="24905102"/>
<dbReference type="InterPro" id="IPR037053">
    <property type="entry name" value="Phage_tail_collar_dom_sf"/>
</dbReference>
<dbReference type="RefSeq" id="WP_013183718.1">
    <property type="nucleotide sequence ID" value="NC_014228.1"/>
</dbReference>
<evidence type="ECO:0000313" key="3">
    <source>
        <dbReference type="EMBL" id="CBJ89276.1"/>
    </source>
</evidence>
<proteinExistence type="predicted"/>
<feature type="compositionally biased region" description="Low complexity" evidence="1">
    <location>
        <begin position="330"/>
        <end position="343"/>
    </location>
</feature>
<dbReference type="KEGG" id="xne:XNC1_1205"/>
<sequence length="359" mass="38959">MKNLGLVETKTKADNALPRSGGNVTGDITITTDTEIAWRRNTDMAAIGFKNTGDGDADSYMWFKTADNGNEYFKWQHSLSGGGISEWMSLKSDNLRVKGYPVYHEGNKPSAADVGAYTKSEINNRFIPLNTNAKTSGYILAKAANLYDDPSSRHLGRSGFLRPNGIDNLGDLAIHVAHPSTEGPEHARGISFNYGSSGDKFGLSTYTFDKDGKFQGKKKILTEDDKDSLGNVPVGVPLPWPQDKPPSGYLICNGDRFDKSRYPQLALAYPSGVLPDLRGEFIRGLDAGRNIDSVRKVLSFQEHSIQSHSHSGVFTGAFERESGGRGGWGATNTNGNTAATGGNETRPRNIAFLYIVRGA</sequence>
<evidence type="ECO:0000259" key="2">
    <source>
        <dbReference type="Pfam" id="PF07484"/>
    </source>
</evidence>
<dbReference type="PANTHER" id="PTHR35191">
    <property type="entry name" value="PROPHAGE SIDE TAIL FIBER PROTEIN HOMOLOG STFQ-RELATED"/>
    <property type="match status" value="1"/>
</dbReference>
<dbReference type="HOGENOM" id="CLU_066021_0_0_6"/>
<dbReference type="Gene3D" id="3.90.1340.10">
    <property type="entry name" value="Phage tail collar domain"/>
    <property type="match status" value="1"/>
</dbReference>
<dbReference type="Proteomes" id="UP000008075">
    <property type="component" value="Chromosome"/>
</dbReference>
<dbReference type="PANTHER" id="PTHR35191:SF1">
    <property type="entry name" value="PROPHAGE SIDE TAIL FIBER PROTEIN HOMOLOG STFQ-RELATED"/>
    <property type="match status" value="1"/>
</dbReference>
<dbReference type="Pfam" id="PF07484">
    <property type="entry name" value="Collar"/>
    <property type="match status" value="1"/>
</dbReference>
<organism evidence="3 4">
    <name type="scientific">Xenorhabdus nematophila (strain ATCC 19061 / DSM 3370 / CCUG 14189 / LMG 1036 / NCIMB 9965 / AN6)</name>
    <dbReference type="NCBI Taxonomy" id="406817"/>
    <lineage>
        <taxon>Bacteria</taxon>
        <taxon>Pseudomonadati</taxon>
        <taxon>Pseudomonadota</taxon>
        <taxon>Gammaproteobacteria</taxon>
        <taxon>Enterobacterales</taxon>
        <taxon>Morganellaceae</taxon>
        <taxon>Xenorhabdus</taxon>
    </lineage>
</organism>
<dbReference type="InterPro" id="IPR011083">
    <property type="entry name" value="Phage_tail_collar_dom"/>
</dbReference>
<evidence type="ECO:0000313" key="4">
    <source>
        <dbReference type="Proteomes" id="UP000008075"/>
    </source>
</evidence>
<dbReference type="EMBL" id="FN667742">
    <property type="protein sequence ID" value="CBJ89276.1"/>
    <property type="molecule type" value="Genomic_DNA"/>
</dbReference>
<reference evidence="3 4" key="1">
    <citation type="journal article" date="2011" name="PLoS ONE">
        <title>The entomopathogenic bacterial endosymbionts xenorhabdus and photorhabdus: convergent lifestyles from divergent genomes.</title>
        <authorList>
            <person name="Chaston J.M."/>
            <person name="Suen G."/>
            <person name="Tucker S.L."/>
            <person name="Andersen A.W."/>
            <person name="Bhasin A."/>
            <person name="Bode E."/>
            <person name="Bode H.B."/>
            <person name="Brachmann A.O."/>
            <person name="Cowles C.E."/>
            <person name="Cowles K.N."/>
            <person name="Darby C."/>
            <person name="de Leon L."/>
            <person name="Drace K."/>
            <person name="Du Z."/>
            <person name="Givaudan A."/>
            <person name="Herbert Tran E.E."/>
            <person name="Jewell K.A."/>
            <person name="Knack J.J."/>
            <person name="Krasomil-Osterfeld K.C."/>
            <person name="Kukor R."/>
            <person name="Lanois A."/>
            <person name="Latreille P."/>
            <person name="Leimgruber N.K."/>
            <person name="Lipke C.M."/>
            <person name="Liu R."/>
            <person name="Lu X."/>
            <person name="Martens E.C."/>
            <person name="Marri P.R."/>
            <person name="Medigue C."/>
            <person name="Menard M.L."/>
            <person name="Miller N.M."/>
            <person name="Morales-Soto N."/>
            <person name="Norton S."/>
            <person name="Ogier J.C."/>
            <person name="Orchard S.S."/>
            <person name="Park D."/>
            <person name="Park Y."/>
            <person name="Qurollo B.A."/>
            <person name="Sugar D.R."/>
            <person name="Richards G.R."/>
            <person name="Rouy Z."/>
            <person name="Slominski B."/>
            <person name="Slominski K."/>
            <person name="Snyder H."/>
            <person name="Tjaden B.C."/>
            <person name="van der Hoeven R."/>
            <person name="Welch R.D."/>
            <person name="Wheeler C."/>
            <person name="Xiang B."/>
            <person name="Barbazuk B."/>
            <person name="Gaudriault S."/>
            <person name="Goodner B."/>
            <person name="Slater S.C."/>
            <person name="Forst S."/>
            <person name="Goldman B.S."/>
            <person name="Goodrich-Blair H."/>
        </authorList>
    </citation>
    <scope>NUCLEOTIDE SEQUENCE [LARGE SCALE GENOMIC DNA]</scope>
    <source>
        <strain evidence="4">ATCC 19061 / DSM 3370 / CCUG 14189 / LMG 1036 / NCIMB 9965 / AN6</strain>
    </source>
</reference>
<protein>
    <submittedName>
        <fullName evidence="3">E14 prophage putative tail fiber protein (Modular protein)</fullName>
    </submittedName>
</protein>
<dbReference type="AlphaFoldDB" id="D3V9N8"/>
<feature type="region of interest" description="Disordered" evidence="1">
    <location>
        <begin position="323"/>
        <end position="343"/>
    </location>
</feature>